<organism evidence="1">
    <name type="scientific">marine sediment metagenome</name>
    <dbReference type="NCBI Taxonomy" id="412755"/>
    <lineage>
        <taxon>unclassified sequences</taxon>
        <taxon>metagenomes</taxon>
        <taxon>ecological metagenomes</taxon>
    </lineage>
</organism>
<comment type="caution">
    <text evidence="1">The sequence shown here is derived from an EMBL/GenBank/DDBJ whole genome shotgun (WGS) entry which is preliminary data.</text>
</comment>
<gene>
    <name evidence="1" type="ORF">LCGC14_2614070</name>
</gene>
<proteinExistence type="predicted"/>
<name>A0A0F9CG48_9ZZZZ</name>
<dbReference type="AlphaFoldDB" id="A0A0F9CG48"/>
<evidence type="ECO:0000313" key="1">
    <source>
        <dbReference type="EMBL" id="KKL04636.1"/>
    </source>
</evidence>
<accession>A0A0F9CG48</accession>
<dbReference type="EMBL" id="LAZR01044443">
    <property type="protein sequence ID" value="KKL04636.1"/>
    <property type="molecule type" value="Genomic_DNA"/>
</dbReference>
<sequence length="95" mass="11067">MALEDPSGYNLATIQLSSVNAKLKQYVLIENRQLEVIIEESKKVTIEKEPELKEQHSSYFKKSTLKISSQPDMKLLYLKKMKQFLEFEKCNGVKK</sequence>
<protein>
    <submittedName>
        <fullName evidence="1">Uncharacterized protein</fullName>
    </submittedName>
</protein>
<reference evidence="1" key="1">
    <citation type="journal article" date="2015" name="Nature">
        <title>Complex archaea that bridge the gap between prokaryotes and eukaryotes.</title>
        <authorList>
            <person name="Spang A."/>
            <person name="Saw J.H."/>
            <person name="Jorgensen S.L."/>
            <person name="Zaremba-Niedzwiedzka K."/>
            <person name="Martijn J."/>
            <person name="Lind A.E."/>
            <person name="van Eijk R."/>
            <person name="Schleper C."/>
            <person name="Guy L."/>
            <person name="Ettema T.J."/>
        </authorList>
    </citation>
    <scope>NUCLEOTIDE SEQUENCE</scope>
</reference>